<feature type="non-terminal residue" evidence="2">
    <location>
        <position position="1"/>
    </location>
</feature>
<evidence type="ECO:0000256" key="1">
    <source>
        <dbReference type="SAM" id="MobiDB-lite"/>
    </source>
</evidence>
<accession>A0A699TMV7</accession>
<comment type="caution">
    <text evidence="2">The sequence shown here is derived from an EMBL/GenBank/DDBJ whole genome shotgun (WGS) entry which is preliminary data.</text>
</comment>
<dbReference type="AlphaFoldDB" id="A0A699TMV7"/>
<protein>
    <submittedName>
        <fullName evidence="2">Uncharacterized protein</fullName>
    </submittedName>
</protein>
<name>A0A699TMV7_TANCI</name>
<evidence type="ECO:0000313" key="2">
    <source>
        <dbReference type="EMBL" id="GFD12082.1"/>
    </source>
</evidence>
<feature type="region of interest" description="Disordered" evidence="1">
    <location>
        <begin position="1"/>
        <end position="52"/>
    </location>
</feature>
<feature type="compositionally biased region" description="Acidic residues" evidence="1">
    <location>
        <begin position="1"/>
        <end position="50"/>
    </location>
</feature>
<proteinExistence type="predicted"/>
<reference evidence="2" key="1">
    <citation type="journal article" date="2019" name="Sci. Rep.">
        <title>Draft genome of Tanacetum cinerariifolium, the natural source of mosquito coil.</title>
        <authorList>
            <person name="Yamashiro T."/>
            <person name="Shiraishi A."/>
            <person name="Satake H."/>
            <person name="Nakayama K."/>
        </authorList>
    </citation>
    <scope>NUCLEOTIDE SEQUENCE</scope>
</reference>
<organism evidence="2">
    <name type="scientific">Tanacetum cinerariifolium</name>
    <name type="common">Dalmatian daisy</name>
    <name type="synonym">Chrysanthemum cinerariifolium</name>
    <dbReference type="NCBI Taxonomy" id="118510"/>
    <lineage>
        <taxon>Eukaryota</taxon>
        <taxon>Viridiplantae</taxon>
        <taxon>Streptophyta</taxon>
        <taxon>Embryophyta</taxon>
        <taxon>Tracheophyta</taxon>
        <taxon>Spermatophyta</taxon>
        <taxon>Magnoliopsida</taxon>
        <taxon>eudicotyledons</taxon>
        <taxon>Gunneridae</taxon>
        <taxon>Pentapetalae</taxon>
        <taxon>asterids</taxon>
        <taxon>campanulids</taxon>
        <taxon>Asterales</taxon>
        <taxon>Asteraceae</taxon>
        <taxon>Asteroideae</taxon>
        <taxon>Anthemideae</taxon>
        <taxon>Anthemidinae</taxon>
        <taxon>Tanacetum</taxon>
    </lineage>
</organism>
<gene>
    <name evidence="2" type="ORF">Tci_884051</name>
</gene>
<dbReference type="EMBL" id="BKCJ011263334">
    <property type="protein sequence ID" value="GFD12082.1"/>
    <property type="molecule type" value="Genomic_DNA"/>
</dbReference>
<sequence length="93" mass="10385">DESSDFDSEPEAEEADDEPEAEEVDDEPEAKEADDEPVVEEAGDEPEAEGADALRRHERLREAESETSRTEVSLLGLKAKIGKKMEREILIMI</sequence>